<feature type="compositionally biased region" description="Low complexity" evidence="2">
    <location>
        <begin position="558"/>
        <end position="571"/>
    </location>
</feature>
<accession>A0A921SXQ1</accession>
<feature type="compositionally biased region" description="Pro residues" evidence="2">
    <location>
        <begin position="265"/>
        <end position="281"/>
    </location>
</feature>
<feature type="compositionally biased region" description="Pro residues" evidence="2">
    <location>
        <begin position="306"/>
        <end position="324"/>
    </location>
</feature>
<feature type="compositionally biased region" description="Low complexity" evidence="2">
    <location>
        <begin position="351"/>
        <end position="408"/>
    </location>
</feature>
<dbReference type="CDD" id="cd00060">
    <property type="entry name" value="FHA"/>
    <property type="match status" value="1"/>
</dbReference>
<feature type="domain" description="FHA" evidence="3">
    <location>
        <begin position="811"/>
        <end position="867"/>
    </location>
</feature>
<feature type="compositionally biased region" description="Low complexity" evidence="2">
    <location>
        <begin position="649"/>
        <end position="664"/>
    </location>
</feature>
<comment type="caution">
    <text evidence="4">The sequence shown here is derived from an EMBL/GenBank/DDBJ whole genome shotgun (WGS) entry which is preliminary data.</text>
</comment>
<reference evidence="4" key="2">
    <citation type="submission" date="2021-09" db="EMBL/GenBank/DDBJ databases">
        <authorList>
            <person name="Gilroy R."/>
        </authorList>
    </citation>
    <scope>NUCLEOTIDE SEQUENCE</scope>
    <source>
        <strain evidence="4">ChiGjej5B5-22894</strain>
    </source>
</reference>
<evidence type="ECO:0000256" key="2">
    <source>
        <dbReference type="SAM" id="MobiDB-lite"/>
    </source>
</evidence>
<organism evidence="4 5">
    <name type="scientific">Brachybacterium massiliense</name>
    <dbReference type="NCBI Taxonomy" id="1755098"/>
    <lineage>
        <taxon>Bacteria</taxon>
        <taxon>Bacillati</taxon>
        <taxon>Actinomycetota</taxon>
        <taxon>Actinomycetes</taxon>
        <taxon>Micrococcales</taxon>
        <taxon>Dermabacteraceae</taxon>
        <taxon>Brachybacterium</taxon>
    </lineage>
</organism>
<dbReference type="InterPro" id="IPR008984">
    <property type="entry name" value="SMAD_FHA_dom_sf"/>
</dbReference>
<feature type="compositionally biased region" description="Acidic residues" evidence="2">
    <location>
        <begin position="548"/>
        <end position="557"/>
    </location>
</feature>
<feature type="compositionally biased region" description="Low complexity" evidence="2">
    <location>
        <begin position="724"/>
        <end position="748"/>
    </location>
</feature>
<dbReference type="EMBL" id="DYUE01000234">
    <property type="protein sequence ID" value="HJG92076.1"/>
    <property type="molecule type" value="Genomic_DNA"/>
</dbReference>
<proteinExistence type="predicted"/>
<dbReference type="SUPFAM" id="SSF49879">
    <property type="entry name" value="SMAD/FHA domain"/>
    <property type="match status" value="1"/>
</dbReference>
<feature type="region of interest" description="Disordered" evidence="2">
    <location>
        <begin position="175"/>
        <end position="751"/>
    </location>
</feature>
<evidence type="ECO:0000259" key="3">
    <source>
        <dbReference type="PROSITE" id="PS50006"/>
    </source>
</evidence>
<dbReference type="AlphaFoldDB" id="A0A921SXQ1"/>
<feature type="compositionally biased region" description="Basic and acidic residues" evidence="2">
    <location>
        <begin position="536"/>
        <end position="547"/>
    </location>
</feature>
<keyword evidence="1" id="KW-0597">Phosphoprotein</keyword>
<dbReference type="Pfam" id="PF00498">
    <property type="entry name" value="FHA"/>
    <property type="match status" value="1"/>
</dbReference>
<gene>
    <name evidence="4" type="ORF">K8V81_10185</name>
</gene>
<evidence type="ECO:0000256" key="1">
    <source>
        <dbReference type="ARBA" id="ARBA00022553"/>
    </source>
</evidence>
<dbReference type="Proteomes" id="UP000742460">
    <property type="component" value="Unassembled WGS sequence"/>
</dbReference>
<dbReference type="InterPro" id="IPR000253">
    <property type="entry name" value="FHA_dom"/>
</dbReference>
<name>A0A921SXQ1_9MICO</name>
<sequence length="905" mass="91967">MSEEKGITPEDLLGVGTWVRQGPATLVVRENGWVVLVPGMRKQVTEAAWEVLGRKPAPEEFLDAFLEAGELESIDKLKALLFGFHDGTTGTFGVKGSTPIVVHTAEGAQLIAGTEEEPFVLKTLEGVRRTAFGDLPAEDAVGLPRVSAGIIPVRGFVHATVDPADLAEAERTALAEQVEEQGRSIEDPEAKKRRAAAPKPPPRPAGSSASAPLIKPATADRPTGSMPPSLSRGSGGRSTAPAAAEPESTGPNMFEGLFASAPPAAEAPPAAPPAPPQPAAPAPATEQAQASAAAQTPGPAQSAEPTPAPAPAADPTPAAEPAPSAPGGVKRRLVSTSLFDRGRRSTPPATPAAQADAESAPTARTGTGAEPAADPATPQPASAATPAGADAPAPADTSAPAGTSAPADTPAPAPNAPATSEAPSAPPAMAPPVAATPAAAPTPAPRPAASVPTPEPAGEDEFDSPPTLVAPIDDGDEELSSPDTQVAPIDDEDQDQDQDQEPTPRPVRRAAGPTPSAGDLENTGAYDDLFGKTVFRRIEDAAVRRSEDEEGEEEDAPDAASSAPSAASAPSAPQPPPAPAHTGDASHESAPRSADPAPTPQPAEPSGGGEFIDWVPGVGRAAPEVAQTAARRAAEVQRPQPAYPQVQMPARPAAPQAPSRPAPAGYQGMQGTRGQPPRPAPTGYEGMQGTPGQPPRPAGYADAGAAGHQVGHRGPDGQPPSAPAPAAAQQARPPSSGPGMPASANGPGQVVGGGVTLTGLVCPNGHANSPEHTACRVCGVPLPREPRTVVRPPLGMVAITGGGRILLDRTAIIGRKPRASRVSGNEVPQLITVPSPQQDISRSHLELRLEGWHVVALDLGTTNGTTLYREGYEPVRLRPREGMVLRHGDRLDLGDGVHLMYGERA</sequence>
<evidence type="ECO:0000313" key="5">
    <source>
        <dbReference type="Proteomes" id="UP000742460"/>
    </source>
</evidence>
<feature type="compositionally biased region" description="Acidic residues" evidence="2">
    <location>
        <begin position="489"/>
        <end position="500"/>
    </location>
</feature>
<feature type="compositionally biased region" description="Basic and acidic residues" evidence="2">
    <location>
        <begin position="180"/>
        <end position="190"/>
    </location>
</feature>
<feature type="compositionally biased region" description="Low complexity" evidence="2">
    <location>
        <begin position="282"/>
        <end position="305"/>
    </location>
</feature>
<protein>
    <submittedName>
        <fullName evidence="4">FHA domain-containing protein</fullName>
    </submittedName>
</protein>
<evidence type="ECO:0000313" key="4">
    <source>
        <dbReference type="EMBL" id="HJG92076.1"/>
    </source>
</evidence>
<dbReference type="PROSITE" id="PS50006">
    <property type="entry name" value="FHA_DOMAIN"/>
    <property type="match status" value="1"/>
</dbReference>
<dbReference type="Gene3D" id="2.60.200.20">
    <property type="match status" value="1"/>
</dbReference>
<reference evidence="4" key="1">
    <citation type="journal article" date="2021" name="PeerJ">
        <title>Extensive microbial diversity within the chicken gut microbiome revealed by metagenomics and culture.</title>
        <authorList>
            <person name="Gilroy R."/>
            <person name="Ravi A."/>
            <person name="Getino M."/>
            <person name="Pursley I."/>
            <person name="Horton D.L."/>
            <person name="Alikhan N.F."/>
            <person name="Baker D."/>
            <person name="Gharbi K."/>
            <person name="Hall N."/>
            <person name="Watson M."/>
            <person name="Adriaenssens E.M."/>
            <person name="Foster-Nyarko E."/>
            <person name="Jarju S."/>
            <person name="Secka A."/>
            <person name="Antonio M."/>
            <person name="Oren A."/>
            <person name="Chaudhuri R.R."/>
            <person name="La Ragione R."/>
            <person name="Hildebrand F."/>
            <person name="Pallen M.J."/>
        </authorList>
    </citation>
    <scope>NUCLEOTIDE SEQUENCE</scope>
    <source>
        <strain evidence="4">ChiGjej5B5-22894</strain>
    </source>
</reference>